<comment type="caution">
    <text evidence="3">The sequence shown here is derived from an EMBL/GenBank/DDBJ whole genome shotgun (WGS) entry which is preliminary data.</text>
</comment>
<proteinExistence type="predicted"/>
<gene>
    <name evidence="2" type="ORF">AVEN_237633_1</name>
    <name evidence="3" type="ORF">AVEN_34133_1</name>
</gene>
<dbReference type="EMBL" id="BGPR01192882">
    <property type="protein sequence ID" value="GBM96349.1"/>
    <property type="molecule type" value="Genomic_DNA"/>
</dbReference>
<accession>A0A4Y2K116</accession>
<reference evidence="3 4" key="1">
    <citation type="journal article" date="2019" name="Sci. Rep.">
        <title>Orb-weaving spider Araneus ventricosus genome elucidates the spidroin gene catalogue.</title>
        <authorList>
            <person name="Kono N."/>
            <person name="Nakamura H."/>
            <person name="Ohtoshi R."/>
            <person name="Moran D.A.P."/>
            <person name="Shinohara A."/>
            <person name="Yoshida Y."/>
            <person name="Fujiwara M."/>
            <person name="Mori M."/>
            <person name="Tomita M."/>
            <person name="Arakawa K."/>
        </authorList>
    </citation>
    <scope>NUCLEOTIDE SEQUENCE [LARGE SCALE GENOMIC DNA]</scope>
</reference>
<dbReference type="InterPro" id="IPR036397">
    <property type="entry name" value="RNaseH_sf"/>
</dbReference>
<sequence length="79" mass="9110">MRSWGTGKSSHTEYHLFPVLKEHLGGHRLQSDEDSKQQCNETTTTQSRGQDSTFYESGIDKLISRLDKCFNRLGDYVEK</sequence>
<dbReference type="InterPro" id="IPR052709">
    <property type="entry name" value="Transposase-MT_Hybrid"/>
</dbReference>
<dbReference type="Proteomes" id="UP000499080">
    <property type="component" value="Unassembled WGS sequence"/>
</dbReference>
<evidence type="ECO:0000313" key="2">
    <source>
        <dbReference type="EMBL" id="GBM96349.1"/>
    </source>
</evidence>
<dbReference type="OrthoDB" id="10065579at2759"/>
<dbReference type="EMBL" id="BGPR01192891">
    <property type="protein sequence ID" value="GBM96373.1"/>
    <property type="molecule type" value="Genomic_DNA"/>
</dbReference>
<dbReference type="AlphaFoldDB" id="A0A4Y2K116"/>
<protein>
    <submittedName>
        <fullName evidence="3">Uncharacterized protein</fullName>
    </submittedName>
</protein>
<name>A0A4Y2K116_ARAVE</name>
<evidence type="ECO:0000313" key="4">
    <source>
        <dbReference type="Proteomes" id="UP000499080"/>
    </source>
</evidence>
<dbReference type="Gene3D" id="3.30.420.10">
    <property type="entry name" value="Ribonuclease H-like superfamily/Ribonuclease H"/>
    <property type="match status" value="1"/>
</dbReference>
<dbReference type="PANTHER" id="PTHR46060">
    <property type="entry name" value="MARINER MOS1 TRANSPOSASE-LIKE PROTEIN"/>
    <property type="match status" value="1"/>
</dbReference>
<keyword evidence="4" id="KW-1185">Reference proteome</keyword>
<evidence type="ECO:0000313" key="3">
    <source>
        <dbReference type="EMBL" id="GBM96373.1"/>
    </source>
</evidence>
<organism evidence="3 4">
    <name type="scientific">Araneus ventricosus</name>
    <name type="common">Orbweaver spider</name>
    <name type="synonym">Epeira ventricosa</name>
    <dbReference type="NCBI Taxonomy" id="182803"/>
    <lineage>
        <taxon>Eukaryota</taxon>
        <taxon>Metazoa</taxon>
        <taxon>Ecdysozoa</taxon>
        <taxon>Arthropoda</taxon>
        <taxon>Chelicerata</taxon>
        <taxon>Arachnida</taxon>
        <taxon>Araneae</taxon>
        <taxon>Araneomorphae</taxon>
        <taxon>Entelegynae</taxon>
        <taxon>Araneoidea</taxon>
        <taxon>Araneidae</taxon>
        <taxon>Araneus</taxon>
    </lineage>
</organism>
<feature type="compositionally biased region" description="Polar residues" evidence="1">
    <location>
        <begin position="37"/>
        <end position="52"/>
    </location>
</feature>
<evidence type="ECO:0000256" key="1">
    <source>
        <dbReference type="SAM" id="MobiDB-lite"/>
    </source>
</evidence>
<dbReference type="GO" id="GO:0003676">
    <property type="term" value="F:nucleic acid binding"/>
    <property type="evidence" value="ECO:0007669"/>
    <property type="project" value="InterPro"/>
</dbReference>
<feature type="region of interest" description="Disordered" evidence="1">
    <location>
        <begin position="28"/>
        <end position="52"/>
    </location>
</feature>
<dbReference type="PANTHER" id="PTHR46060:SF1">
    <property type="entry name" value="MARINER MOS1 TRANSPOSASE-LIKE PROTEIN"/>
    <property type="match status" value="1"/>
</dbReference>